<dbReference type="GeneID" id="54121033"/>
<protein>
    <submittedName>
        <fullName evidence="5">ADP-ribose pyrophosphatase YjhB, NUDIX family</fullName>
    </submittedName>
</protein>
<dbReference type="GO" id="GO:0016787">
    <property type="term" value="F:hydrolase activity"/>
    <property type="evidence" value="ECO:0007669"/>
    <property type="project" value="UniProtKB-KW"/>
</dbReference>
<dbReference type="RefSeq" id="WP_051646978.1">
    <property type="nucleotide sequence ID" value="NZ_CADCIG010000065.1"/>
</dbReference>
<sequence>MKKEVMKMLDKNGLSEEEYLKQYDDSKYPKPSLTADNVILSDTHEILLVKRGNHPFLGKWALPGGFANKNEPLEETAARELFEETGLEGVKEKLVGVYSKPNRDPRGWVVSAAYKAFIKKADVKAGDDASAACWFKISGETLTHGDIAMTFDDLAFDHADIVRDALK</sequence>
<dbReference type="Gene3D" id="3.90.79.10">
    <property type="entry name" value="Nucleoside Triphosphate Pyrophosphohydrolase"/>
    <property type="match status" value="1"/>
</dbReference>
<name>A0A1H6XA84_9FIRM</name>
<dbReference type="EMBL" id="FNYK01000076">
    <property type="protein sequence ID" value="SEJ21732.1"/>
    <property type="molecule type" value="Genomic_DNA"/>
</dbReference>
<dbReference type="InterPro" id="IPR015797">
    <property type="entry name" value="NUDIX_hydrolase-like_dom_sf"/>
</dbReference>
<evidence type="ECO:0000313" key="6">
    <source>
        <dbReference type="Proteomes" id="UP000183028"/>
    </source>
</evidence>
<reference evidence="6" key="1">
    <citation type="submission" date="2016-10" db="EMBL/GenBank/DDBJ databases">
        <authorList>
            <person name="Varghese N."/>
        </authorList>
    </citation>
    <scope>NUCLEOTIDE SEQUENCE [LARGE SCALE GENOMIC DNA]</scope>
    <source>
        <strain evidence="6">DSM 20406</strain>
    </source>
</reference>
<dbReference type="InterPro" id="IPR020084">
    <property type="entry name" value="NUDIX_hydrolase_CS"/>
</dbReference>
<comment type="similarity">
    <text evidence="1 3">Belongs to the Nudix hydrolase family.</text>
</comment>
<dbReference type="OrthoDB" id="9804442at2"/>
<evidence type="ECO:0000256" key="1">
    <source>
        <dbReference type="ARBA" id="ARBA00005582"/>
    </source>
</evidence>
<proteinExistence type="inferred from homology"/>
<keyword evidence="2 3" id="KW-0378">Hydrolase</keyword>
<gene>
    <name evidence="5" type="ORF">SAMN04487834_10769</name>
</gene>
<evidence type="ECO:0000313" key="5">
    <source>
        <dbReference type="EMBL" id="SEJ21732.1"/>
    </source>
</evidence>
<dbReference type="PROSITE" id="PS51462">
    <property type="entry name" value="NUDIX"/>
    <property type="match status" value="1"/>
</dbReference>
<keyword evidence="6" id="KW-1185">Reference proteome</keyword>
<dbReference type="SUPFAM" id="SSF55811">
    <property type="entry name" value="Nudix"/>
    <property type="match status" value="1"/>
</dbReference>
<feature type="domain" description="Nudix hydrolase" evidence="4">
    <location>
        <begin position="31"/>
        <end position="160"/>
    </location>
</feature>
<dbReference type="AlphaFoldDB" id="A0A1H6XA84"/>
<dbReference type="CDD" id="cd18873">
    <property type="entry name" value="NUDIX_NadM_like"/>
    <property type="match status" value="1"/>
</dbReference>
<organism evidence="5 6">
    <name type="scientific">Sharpea azabuensis</name>
    <dbReference type="NCBI Taxonomy" id="322505"/>
    <lineage>
        <taxon>Bacteria</taxon>
        <taxon>Bacillati</taxon>
        <taxon>Bacillota</taxon>
        <taxon>Erysipelotrichia</taxon>
        <taxon>Erysipelotrichales</taxon>
        <taxon>Coprobacillaceae</taxon>
        <taxon>Sharpea</taxon>
    </lineage>
</organism>
<accession>A0A1H6XA84</accession>
<dbReference type="PANTHER" id="PTHR43736:SF1">
    <property type="entry name" value="DIHYDRONEOPTERIN TRIPHOSPHATE DIPHOSPHATASE"/>
    <property type="match status" value="1"/>
</dbReference>
<dbReference type="STRING" id="322505.SAMN04487836_11561"/>
<dbReference type="PRINTS" id="PR00502">
    <property type="entry name" value="NUDIXFAMILY"/>
</dbReference>
<dbReference type="eggNOG" id="COG1051">
    <property type="taxonomic scope" value="Bacteria"/>
</dbReference>
<dbReference type="PANTHER" id="PTHR43736">
    <property type="entry name" value="ADP-RIBOSE PYROPHOSPHATASE"/>
    <property type="match status" value="1"/>
</dbReference>
<evidence type="ECO:0000259" key="4">
    <source>
        <dbReference type="PROSITE" id="PS51462"/>
    </source>
</evidence>
<dbReference type="InterPro" id="IPR000086">
    <property type="entry name" value="NUDIX_hydrolase_dom"/>
</dbReference>
<evidence type="ECO:0000256" key="3">
    <source>
        <dbReference type="RuleBase" id="RU003476"/>
    </source>
</evidence>
<dbReference type="Pfam" id="PF00293">
    <property type="entry name" value="NUDIX"/>
    <property type="match status" value="1"/>
</dbReference>
<evidence type="ECO:0000256" key="2">
    <source>
        <dbReference type="ARBA" id="ARBA00022801"/>
    </source>
</evidence>
<dbReference type="InterPro" id="IPR020476">
    <property type="entry name" value="Nudix_hydrolase"/>
</dbReference>
<dbReference type="PROSITE" id="PS00893">
    <property type="entry name" value="NUDIX_BOX"/>
    <property type="match status" value="1"/>
</dbReference>
<dbReference type="Proteomes" id="UP000183028">
    <property type="component" value="Unassembled WGS sequence"/>
</dbReference>